<dbReference type="InterPro" id="IPR011008">
    <property type="entry name" value="Dimeric_a/b-barrel"/>
</dbReference>
<dbReference type="RefSeq" id="WP_012676473.1">
    <property type="nucleotide sequence ID" value="NC_012440.1"/>
</dbReference>
<sequence length="108" mass="12835">MIVIMTKFFVNPKHREDFKKRAIEGFGEKGIKGQKGFIKMNVLEPKNFEGMPPNDVFIIETYWESEEDFIRFTESEAFKKAHEEPPPKEWFTTFPVVEVYEVIKEVKE</sequence>
<dbReference type="InterPro" id="IPR007138">
    <property type="entry name" value="ABM_dom"/>
</dbReference>
<evidence type="ECO:0000313" key="2">
    <source>
        <dbReference type="EMBL" id="ACO04235.1"/>
    </source>
</evidence>
<feature type="domain" description="ABM" evidence="1">
    <location>
        <begin position="2"/>
        <end position="97"/>
    </location>
</feature>
<accession>C0QU32</accession>
<evidence type="ECO:0000313" key="3">
    <source>
        <dbReference type="Proteomes" id="UP000001366"/>
    </source>
</evidence>
<dbReference type="KEGG" id="pmx:PERMA_0407"/>
<name>C0QU32_PERMH</name>
<dbReference type="GO" id="GO:0004497">
    <property type="term" value="F:monooxygenase activity"/>
    <property type="evidence" value="ECO:0007669"/>
    <property type="project" value="UniProtKB-KW"/>
</dbReference>
<dbReference type="HOGENOM" id="CLU_141544_1_1_0"/>
<keyword evidence="3" id="KW-1185">Reference proteome</keyword>
<gene>
    <name evidence="2" type="ordered locus">PERMA_0407</name>
</gene>
<protein>
    <submittedName>
        <fullName evidence="2">Antibiotic biosynthesis monooxygenase</fullName>
    </submittedName>
</protein>
<dbReference type="InterPro" id="IPR050404">
    <property type="entry name" value="Heme-degrading_MO"/>
</dbReference>
<dbReference type="PROSITE" id="PS51725">
    <property type="entry name" value="ABM"/>
    <property type="match status" value="1"/>
</dbReference>
<dbReference type="STRING" id="123214.PERMA_0407"/>
<dbReference type="EMBL" id="CP001230">
    <property type="protein sequence ID" value="ACO04235.1"/>
    <property type="molecule type" value="Genomic_DNA"/>
</dbReference>
<evidence type="ECO:0000259" key="1">
    <source>
        <dbReference type="PROSITE" id="PS51725"/>
    </source>
</evidence>
<dbReference type="PaxDb" id="123214-PERMA_0407"/>
<dbReference type="SUPFAM" id="SSF54909">
    <property type="entry name" value="Dimeric alpha+beta barrel"/>
    <property type="match status" value="1"/>
</dbReference>
<dbReference type="OrthoDB" id="9798115at2"/>
<dbReference type="PANTHER" id="PTHR34474:SF2">
    <property type="entry name" value="SIGNAL TRANSDUCTION PROTEIN TRAP"/>
    <property type="match status" value="1"/>
</dbReference>
<dbReference type="PANTHER" id="PTHR34474">
    <property type="entry name" value="SIGNAL TRANSDUCTION PROTEIN TRAP"/>
    <property type="match status" value="1"/>
</dbReference>
<keyword evidence="2" id="KW-0503">Monooxygenase</keyword>
<organism evidence="2 3">
    <name type="scientific">Persephonella marina (strain DSM 14350 / EX-H1)</name>
    <dbReference type="NCBI Taxonomy" id="123214"/>
    <lineage>
        <taxon>Bacteria</taxon>
        <taxon>Pseudomonadati</taxon>
        <taxon>Aquificota</taxon>
        <taxon>Aquificia</taxon>
        <taxon>Aquificales</taxon>
        <taxon>Hydrogenothermaceae</taxon>
        <taxon>Persephonella</taxon>
    </lineage>
</organism>
<dbReference type="Pfam" id="PF03992">
    <property type="entry name" value="ABM"/>
    <property type="match status" value="1"/>
</dbReference>
<dbReference type="Gene3D" id="3.30.70.100">
    <property type="match status" value="1"/>
</dbReference>
<dbReference type="AlphaFoldDB" id="C0QU32"/>
<reference evidence="2 3" key="1">
    <citation type="journal article" date="2009" name="J. Bacteriol.">
        <title>Complete and draft genome sequences of six members of the Aquificales.</title>
        <authorList>
            <person name="Reysenbach A.L."/>
            <person name="Hamamura N."/>
            <person name="Podar M."/>
            <person name="Griffiths E."/>
            <person name="Ferreira S."/>
            <person name="Hochstein R."/>
            <person name="Heidelberg J."/>
            <person name="Johnson J."/>
            <person name="Mead D."/>
            <person name="Pohorille A."/>
            <person name="Sarmiento M."/>
            <person name="Schweighofer K."/>
            <person name="Seshadri R."/>
            <person name="Voytek M.A."/>
        </authorList>
    </citation>
    <scope>NUCLEOTIDE SEQUENCE [LARGE SCALE GENOMIC DNA]</scope>
    <source>
        <strain evidence="3">DSM 14350 / EX-H1</strain>
    </source>
</reference>
<dbReference type="eggNOG" id="COG2329">
    <property type="taxonomic scope" value="Bacteria"/>
</dbReference>
<proteinExistence type="predicted"/>
<dbReference type="Proteomes" id="UP000001366">
    <property type="component" value="Chromosome"/>
</dbReference>
<keyword evidence="2" id="KW-0560">Oxidoreductase</keyword>